<dbReference type="STRING" id="624147.SAMN04487970_1006180"/>
<name>A0A1G4QDL3_9BACL</name>
<evidence type="ECO:0000256" key="1">
    <source>
        <dbReference type="SAM" id="MobiDB-lite"/>
    </source>
</evidence>
<feature type="compositionally biased region" description="Basic and acidic residues" evidence="1">
    <location>
        <begin position="43"/>
        <end position="75"/>
    </location>
</feature>
<organism evidence="2 3">
    <name type="scientific">Paenibacillus tianmuensis</name>
    <dbReference type="NCBI Taxonomy" id="624147"/>
    <lineage>
        <taxon>Bacteria</taxon>
        <taxon>Bacillati</taxon>
        <taxon>Bacillota</taxon>
        <taxon>Bacilli</taxon>
        <taxon>Bacillales</taxon>
        <taxon>Paenibacillaceae</taxon>
        <taxon>Paenibacillus</taxon>
    </lineage>
</organism>
<dbReference type="OrthoDB" id="2476294at2"/>
<evidence type="ECO:0000313" key="3">
    <source>
        <dbReference type="Proteomes" id="UP000198601"/>
    </source>
</evidence>
<keyword evidence="3" id="KW-1185">Reference proteome</keyword>
<feature type="compositionally biased region" description="Basic and acidic residues" evidence="1">
    <location>
        <begin position="99"/>
        <end position="110"/>
    </location>
</feature>
<accession>A0A1G4QDL3</accession>
<feature type="region of interest" description="Disordered" evidence="1">
    <location>
        <begin position="1"/>
        <end position="110"/>
    </location>
</feature>
<sequence>MSMKPVEMQFALHKNDEAGLKQHQMVQKRVEDQAMLNSSNEKSTIKERQVSAKTEETGQASIKDDQSDRSGERNSRGGGGAKKSAEEAKQASSGTAPEHPFKGRHIDLTL</sequence>
<dbReference type="RefSeq" id="WP_090668643.1">
    <property type="nucleotide sequence ID" value="NZ_FMTT01000006.1"/>
</dbReference>
<reference evidence="3" key="1">
    <citation type="submission" date="2016-10" db="EMBL/GenBank/DDBJ databases">
        <authorList>
            <person name="Varghese N."/>
            <person name="Submissions S."/>
        </authorList>
    </citation>
    <scope>NUCLEOTIDE SEQUENCE [LARGE SCALE GENOMIC DNA]</scope>
    <source>
        <strain evidence="3">CGMCC 1.8946</strain>
    </source>
</reference>
<dbReference type="EMBL" id="FMTT01000006">
    <property type="protein sequence ID" value="SCW42545.1"/>
    <property type="molecule type" value="Genomic_DNA"/>
</dbReference>
<dbReference type="AlphaFoldDB" id="A0A1G4QDL3"/>
<proteinExistence type="predicted"/>
<protein>
    <submittedName>
        <fullName evidence="2">Uncharacterized protein</fullName>
    </submittedName>
</protein>
<gene>
    <name evidence="2" type="ORF">SAMN04487970_1006180</name>
</gene>
<evidence type="ECO:0000313" key="2">
    <source>
        <dbReference type="EMBL" id="SCW42545.1"/>
    </source>
</evidence>
<dbReference type="Proteomes" id="UP000198601">
    <property type="component" value="Unassembled WGS sequence"/>
</dbReference>